<gene>
    <name evidence="7" type="ORF">PUN28_002367</name>
</gene>
<keyword evidence="3" id="KW-0132">Cell division</keyword>
<evidence type="ECO:0000313" key="7">
    <source>
        <dbReference type="EMBL" id="KAL0130686.1"/>
    </source>
</evidence>
<accession>A0AAW2GTW8</accession>
<dbReference type="InterPro" id="IPR023252">
    <property type="entry name" value="Aurora_borealis_protein"/>
</dbReference>
<evidence type="ECO:0000256" key="5">
    <source>
        <dbReference type="ARBA" id="ARBA00023306"/>
    </source>
</evidence>
<keyword evidence="4" id="KW-0498">Mitosis</keyword>
<dbReference type="GO" id="GO:0005737">
    <property type="term" value="C:cytoplasm"/>
    <property type="evidence" value="ECO:0007669"/>
    <property type="project" value="TreeGrafter"/>
</dbReference>
<dbReference type="GO" id="GO:0060236">
    <property type="term" value="P:regulation of mitotic spindle organization"/>
    <property type="evidence" value="ECO:0007669"/>
    <property type="project" value="TreeGrafter"/>
</dbReference>
<evidence type="ECO:0000313" key="8">
    <source>
        <dbReference type="Proteomes" id="UP001430953"/>
    </source>
</evidence>
<protein>
    <recommendedName>
        <fullName evidence="2">Protein aurora borealis</fullName>
    </recommendedName>
</protein>
<dbReference type="PRINTS" id="PR02038">
    <property type="entry name" value="AURORABORA"/>
</dbReference>
<dbReference type="EMBL" id="JADYXP020000002">
    <property type="protein sequence ID" value="KAL0130686.1"/>
    <property type="molecule type" value="Genomic_DNA"/>
</dbReference>
<sequence length="527" mass="59690">MEPAACGTPNEKQSGESPLARSPWMRGTPVKRNDFHLKRNDLHLKRLTYKTGQCLPFAVLPNHITPPSKLRKLIRNPFEPELISRLHLSAISPTVFAKVPSPMQQSPGFKWSIDELAQIKPARIEELSVQQPDSPDLELETKAQAAIDRFFKQNQIIPSPWDVKQKENKPLLPLDTPNRISNSMNSTQEISKSTKDAWSQTVLSLPQDLPANVEEALKPFFTFTQEQNIDNDDINSSNNSLRRKLIFCQNESDDESFTSLSPVKMNESMILPCSPPQSGFFVHGTPLKRLSYSRWQNNGSSVRISENISPPNMSPIQGTEKDKLYDKTGHCSTVTRLNFTVDMSIDDITERKDQSPVNGYHSLDMSNSEHDVKCTEDNGKLLFLNNGKTNIYDSMNMRKLPNCINSIDNIMQSNSIVFNDKKYNNEICLKISPNTTSFSREKHKQSNIMSGAFEHQRISNSIQDTGYQTCSMNSTTYTIDSYNISTNHKAIWNEKMMTKNNTQLSWKEDIQSVFSSTPSKSNKKGGI</sequence>
<dbReference type="GO" id="GO:0051301">
    <property type="term" value="P:cell division"/>
    <property type="evidence" value="ECO:0007669"/>
    <property type="project" value="UniProtKB-KW"/>
</dbReference>
<evidence type="ECO:0000256" key="3">
    <source>
        <dbReference type="ARBA" id="ARBA00022618"/>
    </source>
</evidence>
<keyword evidence="5" id="KW-0131">Cell cycle</keyword>
<name>A0AAW2GTW8_9HYME</name>
<dbReference type="AlphaFoldDB" id="A0AAW2GTW8"/>
<keyword evidence="8" id="KW-1185">Reference proteome</keyword>
<comment type="caution">
    <text evidence="7">The sequence shown here is derived from an EMBL/GenBank/DDBJ whole genome shotgun (WGS) entry which is preliminary data.</text>
</comment>
<evidence type="ECO:0000256" key="1">
    <source>
        <dbReference type="ARBA" id="ARBA00010963"/>
    </source>
</evidence>
<dbReference type="PANTHER" id="PTHR14728">
    <property type="entry name" value="PROTEIN AURORA BOREALIS"/>
    <property type="match status" value="1"/>
</dbReference>
<dbReference type="GO" id="GO:0019901">
    <property type="term" value="F:protein kinase binding"/>
    <property type="evidence" value="ECO:0007669"/>
    <property type="project" value="TreeGrafter"/>
</dbReference>
<dbReference type="Pfam" id="PF15280">
    <property type="entry name" value="BORA_N"/>
    <property type="match status" value="1"/>
</dbReference>
<evidence type="ECO:0000256" key="2">
    <source>
        <dbReference type="ARBA" id="ARBA00020055"/>
    </source>
</evidence>
<reference evidence="7 8" key="1">
    <citation type="submission" date="2023-03" db="EMBL/GenBank/DDBJ databases">
        <title>High recombination rates correlate with genetic variation in Cardiocondyla obscurior ants.</title>
        <authorList>
            <person name="Errbii M."/>
        </authorList>
    </citation>
    <scope>NUCLEOTIDE SEQUENCE [LARGE SCALE GENOMIC DNA]</scope>
    <source>
        <strain evidence="7">Alpha-2009</strain>
        <tissue evidence="7">Whole body</tissue>
    </source>
</reference>
<comment type="similarity">
    <text evidence="1">Belongs to the BORA family.</text>
</comment>
<dbReference type="GO" id="GO:0007088">
    <property type="term" value="P:regulation of mitotic nuclear division"/>
    <property type="evidence" value="ECO:0007669"/>
    <property type="project" value="TreeGrafter"/>
</dbReference>
<evidence type="ECO:0000256" key="4">
    <source>
        <dbReference type="ARBA" id="ARBA00022776"/>
    </source>
</evidence>
<dbReference type="GO" id="GO:0005634">
    <property type="term" value="C:nucleus"/>
    <property type="evidence" value="ECO:0007669"/>
    <property type="project" value="TreeGrafter"/>
</dbReference>
<proteinExistence type="inferred from homology"/>
<dbReference type="Proteomes" id="UP001430953">
    <property type="component" value="Unassembled WGS sequence"/>
</dbReference>
<dbReference type="PANTHER" id="PTHR14728:SF2">
    <property type="entry name" value="PROTEIN AURORA BOREALIS"/>
    <property type="match status" value="1"/>
</dbReference>
<evidence type="ECO:0000256" key="6">
    <source>
        <dbReference type="SAM" id="MobiDB-lite"/>
    </source>
</evidence>
<organism evidence="7 8">
    <name type="scientific">Cardiocondyla obscurior</name>
    <dbReference type="NCBI Taxonomy" id="286306"/>
    <lineage>
        <taxon>Eukaryota</taxon>
        <taxon>Metazoa</taxon>
        <taxon>Ecdysozoa</taxon>
        <taxon>Arthropoda</taxon>
        <taxon>Hexapoda</taxon>
        <taxon>Insecta</taxon>
        <taxon>Pterygota</taxon>
        <taxon>Neoptera</taxon>
        <taxon>Endopterygota</taxon>
        <taxon>Hymenoptera</taxon>
        <taxon>Apocrita</taxon>
        <taxon>Aculeata</taxon>
        <taxon>Formicoidea</taxon>
        <taxon>Formicidae</taxon>
        <taxon>Myrmicinae</taxon>
        <taxon>Cardiocondyla</taxon>
    </lineage>
</organism>
<feature type="region of interest" description="Disordered" evidence="6">
    <location>
        <begin position="1"/>
        <end position="31"/>
    </location>
</feature>